<organism evidence="1 2">
    <name type="scientific">Pseudomonas phage UAVern</name>
    <dbReference type="NCBI Taxonomy" id="2856997"/>
    <lineage>
        <taxon>Viruses</taxon>
        <taxon>Duplodnaviria</taxon>
        <taxon>Heunggongvirae</taxon>
        <taxon>Uroviricota</taxon>
        <taxon>Caudoviricetes</taxon>
        <taxon>Vandenendeviridae</taxon>
        <taxon>Gorskivirinae</taxon>
        <taxon>Uavernvirus</taxon>
        <taxon>Uavernvirus uavern</taxon>
    </lineage>
</organism>
<accession>A0A975UUC0</accession>
<evidence type="ECO:0000313" key="1">
    <source>
        <dbReference type="EMBL" id="QYW06559.1"/>
    </source>
</evidence>
<proteinExistence type="predicted"/>
<sequence>MINYQNIPTGEYIRVKWHRKELGRIYKENGKWHYRPRGCEGKIRSEEFDTLMALKQHIQGE</sequence>
<dbReference type="Proteomes" id="UP001058093">
    <property type="component" value="Segment"/>
</dbReference>
<name>A0A975UUC0_9CAUD</name>
<gene>
    <name evidence="1" type="ORF">uav_027</name>
</gene>
<evidence type="ECO:0000313" key="2">
    <source>
        <dbReference type="Proteomes" id="UP001058093"/>
    </source>
</evidence>
<protein>
    <submittedName>
        <fullName evidence="1">Uncharacterized protein</fullName>
    </submittedName>
</protein>
<keyword evidence="2" id="KW-1185">Reference proteome</keyword>
<reference evidence="1" key="1">
    <citation type="submission" date="2021-07" db="EMBL/GenBank/DDBJ databases">
        <title>Complete genome sequence and phylogenomic analysis of the two lytic bacteriophage isolated from terrestrial biotopes of Antarctica.</title>
        <authorList>
            <person name="Holovan V."/>
            <person name="Rabalski L."/>
            <person name="Zlatohurska M."/>
            <person name="Andriichuk O."/>
            <person name="Budzanivska I."/>
            <person name="Shevchenko O."/>
            <person name="Gupalo A."/>
        </authorList>
    </citation>
    <scope>NUCLEOTIDE SEQUENCE</scope>
</reference>
<dbReference type="EMBL" id="MZ605293">
    <property type="protein sequence ID" value="QYW06559.1"/>
    <property type="molecule type" value="Genomic_DNA"/>
</dbReference>